<reference evidence="2" key="2">
    <citation type="submission" date="2019-10" db="EMBL/GenBank/DDBJ databases">
        <title>Conservation and host-specific expression of non-tandemly repeated heterogenous ribosome RNA gene in arbuscular mycorrhizal fungi.</title>
        <authorList>
            <person name="Maeda T."/>
            <person name="Kobayashi Y."/>
            <person name="Nakagawa T."/>
            <person name="Ezawa T."/>
            <person name="Yamaguchi K."/>
            <person name="Bino T."/>
            <person name="Nishimoto Y."/>
            <person name="Shigenobu S."/>
            <person name="Kawaguchi M."/>
        </authorList>
    </citation>
    <scope>NUCLEOTIDE SEQUENCE</scope>
    <source>
        <strain evidence="2">HR1</strain>
    </source>
</reference>
<dbReference type="EMBL" id="BEXD01000369">
    <property type="protein sequence ID" value="GBB86871.1"/>
    <property type="molecule type" value="Genomic_DNA"/>
</dbReference>
<dbReference type="Proteomes" id="UP000615446">
    <property type="component" value="Unassembled WGS sequence"/>
</dbReference>
<keyword evidence="3" id="KW-1185">Reference proteome</keyword>
<dbReference type="OrthoDB" id="2401971at2759"/>
<organism evidence="1 3">
    <name type="scientific">Rhizophagus clarus</name>
    <dbReference type="NCBI Taxonomy" id="94130"/>
    <lineage>
        <taxon>Eukaryota</taxon>
        <taxon>Fungi</taxon>
        <taxon>Fungi incertae sedis</taxon>
        <taxon>Mucoromycota</taxon>
        <taxon>Glomeromycotina</taxon>
        <taxon>Glomeromycetes</taxon>
        <taxon>Glomerales</taxon>
        <taxon>Glomeraceae</taxon>
        <taxon>Rhizophagus</taxon>
    </lineage>
</organism>
<reference evidence="1 3" key="1">
    <citation type="submission" date="2017-11" db="EMBL/GenBank/DDBJ databases">
        <title>The genome of Rhizophagus clarus HR1 reveals common genetic basis of auxotrophy among arbuscular mycorrhizal fungi.</title>
        <authorList>
            <person name="Kobayashi Y."/>
        </authorList>
    </citation>
    <scope>NUCLEOTIDE SEQUENCE [LARGE SCALE GENOMIC DNA]</scope>
    <source>
        <strain evidence="1 3">HR1</strain>
    </source>
</reference>
<sequence>MTYAQRFKIDEFLNRINYEKIYELPYGNKPLMVASHARNSTTTIPKLTGFSLLKWNVKLEAHRLGGIDESIIHSVTKLIWNLKLSISQRNQFITLANDANDINDRVLFINNTDTINRIIQIDSSQETNSPFESNFFNGSKFNDDNDNFNSLTLPLGFQYDSYHSYNQLFKLDQNI</sequence>
<protein>
    <submittedName>
        <fullName evidence="1">Uncharacterized protein</fullName>
    </submittedName>
</protein>
<name>A0A2Z6QQ47_9GLOM</name>
<evidence type="ECO:0000313" key="2">
    <source>
        <dbReference type="EMBL" id="GES79875.1"/>
    </source>
</evidence>
<dbReference type="EMBL" id="BLAL01000046">
    <property type="protein sequence ID" value="GES79875.1"/>
    <property type="molecule type" value="Genomic_DNA"/>
</dbReference>
<evidence type="ECO:0000313" key="1">
    <source>
        <dbReference type="EMBL" id="GBB86871.1"/>
    </source>
</evidence>
<dbReference type="AlphaFoldDB" id="A0A2Z6QQ47"/>
<proteinExistence type="predicted"/>
<accession>A0A2Z6QQ47</accession>
<gene>
    <name evidence="2" type="ORF">RCL2_000717000</name>
    <name evidence="1" type="ORF">RclHR1_01330025</name>
</gene>
<evidence type="ECO:0000313" key="3">
    <source>
        <dbReference type="Proteomes" id="UP000247702"/>
    </source>
</evidence>
<comment type="caution">
    <text evidence="1">The sequence shown here is derived from an EMBL/GenBank/DDBJ whole genome shotgun (WGS) entry which is preliminary data.</text>
</comment>
<dbReference type="Proteomes" id="UP000247702">
    <property type="component" value="Unassembled WGS sequence"/>
</dbReference>